<evidence type="ECO:0000313" key="1">
    <source>
        <dbReference type="EMBL" id="KAI0092665.1"/>
    </source>
</evidence>
<accession>A0ACB8UG67</accession>
<comment type="caution">
    <text evidence="1">The sequence shown here is derived from an EMBL/GenBank/DDBJ whole genome shotgun (WGS) entry which is preliminary data.</text>
</comment>
<name>A0ACB8UG67_9APHY</name>
<evidence type="ECO:0000313" key="2">
    <source>
        <dbReference type="Proteomes" id="UP001055072"/>
    </source>
</evidence>
<dbReference type="EMBL" id="MU274903">
    <property type="protein sequence ID" value="KAI0092665.1"/>
    <property type="molecule type" value="Genomic_DNA"/>
</dbReference>
<gene>
    <name evidence="1" type="ORF">BDY19DRAFT_496876</name>
</gene>
<dbReference type="Proteomes" id="UP001055072">
    <property type="component" value="Unassembled WGS sequence"/>
</dbReference>
<reference evidence="1" key="1">
    <citation type="journal article" date="2021" name="Environ. Microbiol.">
        <title>Gene family expansions and transcriptome signatures uncover fungal adaptations to wood decay.</title>
        <authorList>
            <person name="Hage H."/>
            <person name="Miyauchi S."/>
            <person name="Viragh M."/>
            <person name="Drula E."/>
            <person name="Min B."/>
            <person name="Chaduli D."/>
            <person name="Navarro D."/>
            <person name="Favel A."/>
            <person name="Norest M."/>
            <person name="Lesage-Meessen L."/>
            <person name="Balint B."/>
            <person name="Merenyi Z."/>
            <person name="de Eugenio L."/>
            <person name="Morin E."/>
            <person name="Martinez A.T."/>
            <person name="Baldrian P."/>
            <person name="Stursova M."/>
            <person name="Martinez M.J."/>
            <person name="Novotny C."/>
            <person name="Magnuson J.K."/>
            <person name="Spatafora J.W."/>
            <person name="Maurice S."/>
            <person name="Pangilinan J."/>
            <person name="Andreopoulos W."/>
            <person name="LaButti K."/>
            <person name="Hundley H."/>
            <person name="Na H."/>
            <person name="Kuo A."/>
            <person name="Barry K."/>
            <person name="Lipzen A."/>
            <person name="Henrissat B."/>
            <person name="Riley R."/>
            <person name="Ahrendt S."/>
            <person name="Nagy L.G."/>
            <person name="Grigoriev I.V."/>
            <person name="Martin F."/>
            <person name="Rosso M.N."/>
        </authorList>
    </citation>
    <scope>NUCLEOTIDE SEQUENCE</scope>
    <source>
        <strain evidence="1">CBS 384.51</strain>
    </source>
</reference>
<organism evidence="1 2">
    <name type="scientific">Irpex rosettiformis</name>
    <dbReference type="NCBI Taxonomy" id="378272"/>
    <lineage>
        <taxon>Eukaryota</taxon>
        <taxon>Fungi</taxon>
        <taxon>Dikarya</taxon>
        <taxon>Basidiomycota</taxon>
        <taxon>Agaricomycotina</taxon>
        <taxon>Agaricomycetes</taxon>
        <taxon>Polyporales</taxon>
        <taxon>Irpicaceae</taxon>
        <taxon>Irpex</taxon>
    </lineage>
</organism>
<protein>
    <submittedName>
        <fullName evidence="1">Uncharacterized protein</fullName>
    </submittedName>
</protein>
<sequence length="125" mass="13407">MAAGGAALVAWVISRFVPANAHAYSLLQTAVAFLALASMAVFVVMQHRQENRFLSDMQEMAILVGGFGLFVLALLVAQRALSEQVVGIEESSIVGRIPAGLTAGRRPFPCSPDAIACIVEEWSWF</sequence>
<keyword evidence="2" id="KW-1185">Reference proteome</keyword>
<proteinExistence type="predicted"/>